<protein>
    <submittedName>
        <fullName evidence="2">Thiolase family protein</fullName>
    </submittedName>
</protein>
<sequence length="383" mass="39572">MSGIDAAIIGVGELPSVRTSTTSETTLGQMALAARAAVLDAGLEPDAIDGLLIGPMVGETPMHVPATVAEYLGLKPKMANVVDLGGASPVGMVWRAGAAIAAGMCEAVLCVAGNVRPAAVAKNRNPIREFDVPFGASGANTTYAMIAQAHINRYGTTAEDLAEIVVRERSNAQLNPNAYFYGTPITVEDVLASEMISSPIHKLEATMPMAGGGAMIVVSAQRGAELGLPQAEVLGAGEYVSHRALSQAPDYTSGPLKTAMEDALARAHVSLDDLDLLSLYDCYGIVVAVTLEDLGLCKPGEFGRWLADHDTSPTGDYPLNTHGGQLSVGQADMTGGMTHIIEAVRQLRGECGARQIPDIDVALVTGNGATLSEAGAVILGRVA</sequence>
<dbReference type="Proteomes" id="UP000322244">
    <property type="component" value="Unassembled WGS sequence"/>
</dbReference>
<evidence type="ECO:0000313" key="3">
    <source>
        <dbReference type="Proteomes" id="UP000322244"/>
    </source>
</evidence>
<dbReference type="Pfam" id="PF22691">
    <property type="entry name" value="Thiolase_C_1"/>
    <property type="match status" value="1"/>
</dbReference>
<accession>A0A5A7SKZ5</accession>
<dbReference type="RefSeq" id="WP_149428677.1">
    <property type="nucleotide sequence ID" value="NZ_VLNY01000001.1"/>
</dbReference>
<comment type="caution">
    <text evidence="2">The sequence shown here is derived from an EMBL/GenBank/DDBJ whole genome shotgun (WGS) entry which is preliminary data.</text>
</comment>
<dbReference type="PIRSF" id="PIRSF000429">
    <property type="entry name" value="Ac-CoA_Ac_transf"/>
    <property type="match status" value="1"/>
</dbReference>
<dbReference type="CDD" id="cd00829">
    <property type="entry name" value="SCP-x_thiolase"/>
    <property type="match status" value="1"/>
</dbReference>
<dbReference type="InterPro" id="IPR055140">
    <property type="entry name" value="Thiolase_C_2"/>
</dbReference>
<dbReference type="PANTHER" id="PTHR42870:SF1">
    <property type="entry name" value="NON-SPECIFIC LIPID-TRANSFER PROTEIN-LIKE 2"/>
    <property type="match status" value="1"/>
</dbReference>
<dbReference type="EMBL" id="VLNY01000001">
    <property type="protein sequence ID" value="KAA0024901.1"/>
    <property type="molecule type" value="Genomic_DNA"/>
</dbReference>
<organism evidence="2 3">
    <name type="scientific">Antrihabitans cavernicola</name>
    <dbReference type="NCBI Taxonomy" id="2495913"/>
    <lineage>
        <taxon>Bacteria</taxon>
        <taxon>Bacillati</taxon>
        <taxon>Actinomycetota</taxon>
        <taxon>Actinomycetes</taxon>
        <taxon>Mycobacteriales</taxon>
        <taxon>Nocardiaceae</taxon>
        <taxon>Antrihabitans</taxon>
    </lineage>
</organism>
<evidence type="ECO:0000259" key="1">
    <source>
        <dbReference type="Pfam" id="PF22691"/>
    </source>
</evidence>
<dbReference type="AlphaFoldDB" id="A0A5A7SKZ5"/>
<dbReference type="InterPro" id="IPR002155">
    <property type="entry name" value="Thiolase"/>
</dbReference>
<feature type="domain" description="Thiolase C-terminal" evidence="1">
    <location>
        <begin position="237"/>
        <end position="381"/>
    </location>
</feature>
<dbReference type="Gene3D" id="3.40.47.10">
    <property type="match status" value="1"/>
</dbReference>
<dbReference type="PANTHER" id="PTHR42870">
    <property type="entry name" value="ACETYL-COA C-ACETYLTRANSFERASE"/>
    <property type="match status" value="1"/>
</dbReference>
<dbReference type="OrthoDB" id="9785768at2"/>
<keyword evidence="3" id="KW-1185">Reference proteome</keyword>
<dbReference type="GO" id="GO:0016747">
    <property type="term" value="F:acyltransferase activity, transferring groups other than amino-acyl groups"/>
    <property type="evidence" value="ECO:0007669"/>
    <property type="project" value="InterPro"/>
</dbReference>
<dbReference type="InterPro" id="IPR016039">
    <property type="entry name" value="Thiolase-like"/>
</dbReference>
<gene>
    <name evidence="2" type="ORF">FOY51_02965</name>
</gene>
<evidence type="ECO:0000313" key="2">
    <source>
        <dbReference type="EMBL" id="KAA0024901.1"/>
    </source>
</evidence>
<reference evidence="2 3" key="1">
    <citation type="submission" date="2019-07" db="EMBL/GenBank/DDBJ databases">
        <title>Rhodococcus cavernicolus sp. nov., isolated from a cave.</title>
        <authorList>
            <person name="Lee S.D."/>
        </authorList>
    </citation>
    <scope>NUCLEOTIDE SEQUENCE [LARGE SCALE GENOMIC DNA]</scope>
    <source>
        <strain evidence="2 3">C1-24</strain>
    </source>
</reference>
<dbReference type="SUPFAM" id="SSF53901">
    <property type="entry name" value="Thiolase-like"/>
    <property type="match status" value="2"/>
</dbReference>
<name>A0A5A7SKZ5_9NOCA</name>
<proteinExistence type="predicted"/>